<dbReference type="Pfam" id="PF13439">
    <property type="entry name" value="Glyco_transf_4"/>
    <property type="match status" value="1"/>
</dbReference>
<gene>
    <name evidence="3" type="ORF">IEE83_32550</name>
</gene>
<feature type="domain" description="Glycosyl transferase family 1" evidence="1">
    <location>
        <begin position="187"/>
        <end position="340"/>
    </location>
</feature>
<dbReference type="Proteomes" id="UP000634134">
    <property type="component" value="Unassembled WGS sequence"/>
</dbReference>
<evidence type="ECO:0000259" key="1">
    <source>
        <dbReference type="Pfam" id="PF00534"/>
    </source>
</evidence>
<name>A0ABR9WP40_9BACT</name>
<dbReference type="SUPFAM" id="SSF53756">
    <property type="entry name" value="UDP-Glycosyltransferase/glycogen phosphorylase"/>
    <property type="match status" value="1"/>
</dbReference>
<evidence type="ECO:0000313" key="3">
    <source>
        <dbReference type="EMBL" id="MBE9466621.1"/>
    </source>
</evidence>
<accession>A0ABR9WP40</accession>
<dbReference type="Pfam" id="PF00534">
    <property type="entry name" value="Glycos_transf_1"/>
    <property type="match status" value="1"/>
</dbReference>
<sequence length="379" mass="42379">MKILLVNDSLRAGGAQRQFVELVKGLTQQKDVKVEVLLFSDEIEYPEIYSTQVTINMYPRKKSFDLTSFKGVSETIRRFQPDVIHSWHFVTNLYLFPLLLGKKILFIDGSIRDAHPPAQLSARTLINFLSKKISTATISNSAAGLRAYKIGSKGYVIYNGIDLNRFTKNKTSVSLESIVGSENMQIESPKVIGMVARFDTSKDYATFLSVANTISVQRPNILFVAIGEGKDLEHFKQLYKDNHQLIFPGRIVNVEAFVEHFDIGVLLSNPAVHAEGISNSILEYMASGKAVIATRDGGTTELVDDGVTGYLIDPKSEESLARSINNLIDDKDMNMKLGGAGLNKIRSEFSFEKMINEYIKLYQTLMKNGKFVVRPKNMS</sequence>
<organism evidence="3 4">
    <name type="scientific">Dyadobacter subterraneus</name>
    <dbReference type="NCBI Taxonomy" id="2773304"/>
    <lineage>
        <taxon>Bacteria</taxon>
        <taxon>Pseudomonadati</taxon>
        <taxon>Bacteroidota</taxon>
        <taxon>Cytophagia</taxon>
        <taxon>Cytophagales</taxon>
        <taxon>Spirosomataceae</taxon>
        <taxon>Dyadobacter</taxon>
    </lineage>
</organism>
<dbReference type="PANTHER" id="PTHR12526">
    <property type="entry name" value="GLYCOSYLTRANSFERASE"/>
    <property type="match status" value="1"/>
</dbReference>
<dbReference type="Gene3D" id="3.40.50.2000">
    <property type="entry name" value="Glycogen Phosphorylase B"/>
    <property type="match status" value="2"/>
</dbReference>
<protein>
    <submittedName>
        <fullName evidence="3">Glycosyltransferase</fullName>
    </submittedName>
</protein>
<evidence type="ECO:0000313" key="4">
    <source>
        <dbReference type="Proteomes" id="UP000634134"/>
    </source>
</evidence>
<evidence type="ECO:0000259" key="2">
    <source>
        <dbReference type="Pfam" id="PF13439"/>
    </source>
</evidence>
<dbReference type="RefSeq" id="WP_194124906.1">
    <property type="nucleotide sequence ID" value="NZ_JACYGY010000003.1"/>
</dbReference>
<dbReference type="PANTHER" id="PTHR12526:SF630">
    <property type="entry name" value="GLYCOSYLTRANSFERASE"/>
    <property type="match status" value="1"/>
</dbReference>
<feature type="domain" description="Glycosyltransferase subfamily 4-like N-terminal" evidence="2">
    <location>
        <begin position="13"/>
        <end position="165"/>
    </location>
</feature>
<reference evidence="4" key="1">
    <citation type="submission" date="2023-07" db="EMBL/GenBank/DDBJ databases">
        <title>Dyadobacter sp. nov 'subterranea' isolated from contaminted grondwater.</title>
        <authorList>
            <person name="Szabo I."/>
            <person name="Al-Omari J."/>
            <person name="Szerdahelyi S.G."/>
            <person name="Rado J."/>
        </authorList>
    </citation>
    <scope>NUCLEOTIDE SEQUENCE [LARGE SCALE GENOMIC DNA]</scope>
    <source>
        <strain evidence="4">UP-52</strain>
    </source>
</reference>
<dbReference type="InterPro" id="IPR001296">
    <property type="entry name" value="Glyco_trans_1"/>
</dbReference>
<keyword evidence="4" id="KW-1185">Reference proteome</keyword>
<comment type="caution">
    <text evidence="3">The sequence shown here is derived from an EMBL/GenBank/DDBJ whole genome shotgun (WGS) entry which is preliminary data.</text>
</comment>
<proteinExistence type="predicted"/>
<dbReference type="EMBL" id="JACYGY010000003">
    <property type="protein sequence ID" value="MBE9466621.1"/>
    <property type="molecule type" value="Genomic_DNA"/>
</dbReference>
<dbReference type="InterPro" id="IPR028098">
    <property type="entry name" value="Glyco_trans_4-like_N"/>
</dbReference>